<comment type="caution">
    <text evidence="2">The sequence shown here is derived from an EMBL/GenBank/DDBJ whole genome shotgun (WGS) entry which is preliminary data.</text>
</comment>
<proteinExistence type="predicted"/>
<keyword evidence="1" id="KW-0175">Coiled coil</keyword>
<sequence>PRPFESPMEAVLLEARQEFQELTTRILQRLQAALAEELARAKAELAREVQEELRASVTRDGMSESFWEEAAGPSAARQLACTEASAA</sequence>
<evidence type="ECO:0000256" key="1">
    <source>
        <dbReference type="SAM" id="Coils"/>
    </source>
</evidence>
<organism evidence="2 3">
    <name type="scientific">Durusdinium trenchii</name>
    <dbReference type="NCBI Taxonomy" id="1381693"/>
    <lineage>
        <taxon>Eukaryota</taxon>
        <taxon>Sar</taxon>
        <taxon>Alveolata</taxon>
        <taxon>Dinophyceae</taxon>
        <taxon>Suessiales</taxon>
        <taxon>Symbiodiniaceae</taxon>
        <taxon>Durusdinium</taxon>
    </lineage>
</organism>
<feature type="coiled-coil region" evidence="1">
    <location>
        <begin position="27"/>
        <end position="55"/>
    </location>
</feature>
<keyword evidence="3" id="KW-1185">Reference proteome</keyword>
<gene>
    <name evidence="2" type="ORF">SCF082_LOCUS25982</name>
</gene>
<reference evidence="2 3" key="1">
    <citation type="submission" date="2024-02" db="EMBL/GenBank/DDBJ databases">
        <authorList>
            <person name="Chen Y."/>
            <person name="Shah S."/>
            <person name="Dougan E. K."/>
            <person name="Thang M."/>
            <person name="Chan C."/>
        </authorList>
    </citation>
    <scope>NUCLEOTIDE SEQUENCE [LARGE SCALE GENOMIC DNA]</scope>
</reference>
<feature type="non-terminal residue" evidence="2">
    <location>
        <position position="1"/>
    </location>
</feature>
<evidence type="ECO:0000313" key="2">
    <source>
        <dbReference type="EMBL" id="CAK9046067.1"/>
    </source>
</evidence>
<protein>
    <submittedName>
        <fullName evidence="2">Uncharacterized protein</fullName>
    </submittedName>
</protein>
<accession>A0ABP0M5R1</accession>
<name>A0ABP0M5R1_9DINO</name>
<dbReference type="EMBL" id="CAXAMM010019602">
    <property type="protein sequence ID" value="CAK9046067.1"/>
    <property type="molecule type" value="Genomic_DNA"/>
</dbReference>
<evidence type="ECO:0000313" key="3">
    <source>
        <dbReference type="Proteomes" id="UP001642464"/>
    </source>
</evidence>
<dbReference type="Proteomes" id="UP001642464">
    <property type="component" value="Unassembled WGS sequence"/>
</dbReference>